<reference evidence="3" key="2">
    <citation type="submission" date="2021-10" db="EMBL/GenBank/DDBJ databases">
        <title>Phylogenomics reveals ancestral predisposition of the termite-cultivated fungus Termitomyces towards a domesticated lifestyle.</title>
        <authorList>
            <person name="Auxier B."/>
            <person name="Grum-Grzhimaylo A."/>
            <person name="Cardenas M.E."/>
            <person name="Lodge J.D."/>
            <person name="Laessoe T."/>
            <person name="Pedersen O."/>
            <person name="Smith M.E."/>
            <person name="Kuyper T.W."/>
            <person name="Franco-Molano E.A."/>
            <person name="Baroni T.J."/>
            <person name="Aanen D.K."/>
        </authorList>
    </citation>
    <scope>NUCLEOTIDE SEQUENCE</scope>
    <source>
        <strain evidence="3">D49</strain>
    </source>
</reference>
<comment type="caution">
    <text evidence="3">The sequence shown here is derived from an EMBL/GenBank/DDBJ whole genome shotgun (WGS) entry which is preliminary data.</text>
</comment>
<gene>
    <name evidence="3" type="ORF">H0H81_008326</name>
</gene>
<evidence type="ECO:0000313" key="3">
    <source>
        <dbReference type="EMBL" id="KAG5654016.1"/>
    </source>
</evidence>
<feature type="region of interest" description="Disordered" evidence="2">
    <location>
        <begin position="211"/>
        <end position="237"/>
    </location>
</feature>
<keyword evidence="1" id="KW-0175">Coiled coil</keyword>
<feature type="compositionally biased region" description="Basic and acidic residues" evidence="2">
    <location>
        <begin position="289"/>
        <end position="298"/>
    </location>
</feature>
<protein>
    <submittedName>
        <fullName evidence="3">Uncharacterized protein</fullName>
    </submittedName>
</protein>
<dbReference type="OrthoDB" id="3268221at2759"/>
<feature type="compositionally biased region" description="Acidic residues" evidence="2">
    <location>
        <begin position="137"/>
        <end position="146"/>
    </location>
</feature>
<feature type="compositionally biased region" description="Polar residues" evidence="2">
    <location>
        <begin position="573"/>
        <end position="583"/>
    </location>
</feature>
<reference evidence="3" key="1">
    <citation type="submission" date="2021-02" db="EMBL/GenBank/DDBJ databases">
        <authorList>
            <person name="Nieuwenhuis M."/>
            <person name="Van De Peppel L.J.J."/>
        </authorList>
    </citation>
    <scope>NUCLEOTIDE SEQUENCE</scope>
    <source>
        <strain evidence="3">D49</strain>
    </source>
</reference>
<proteinExistence type="predicted"/>
<feature type="compositionally biased region" description="Polar residues" evidence="2">
    <location>
        <begin position="481"/>
        <end position="491"/>
    </location>
</feature>
<evidence type="ECO:0000313" key="4">
    <source>
        <dbReference type="Proteomes" id="UP000717328"/>
    </source>
</evidence>
<feature type="region of interest" description="Disordered" evidence="2">
    <location>
        <begin position="556"/>
        <end position="612"/>
    </location>
</feature>
<feature type="coiled-coil region" evidence="1">
    <location>
        <begin position="8"/>
        <end position="111"/>
    </location>
</feature>
<dbReference type="EMBL" id="JABCKI010000023">
    <property type="protein sequence ID" value="KAG5654016.1"/>
    <property type="molecule type" value="Genomic_DNA"/>
</dbReference>
<feature type="region of interest" description="Disordered" evidence="2">
    <location>
        <begin position="136"/>
        <end position="182"/>
    </location>
</feature>
<evidence type="ECO:0000256" key="1">
    <source>
        <dbReference type="SAM" id="Coils"/>
    </source>
</evidence>
<dbReference type="AlphaFoldDB" id="A0A9P7KP03"/>
<feature type="region of interest" description="Disordered" evidence="2">
    <location>
        <begin position="273"/>
        <end position="298"/>
    </location>
</feature>
<keyword evidence="4" id="KW-1185">Reference proteome</keyword>
<dbReference type="Proteomes" id="UP000717328">
    <property type="component" value="Unassembled WGS sequence"/>
</dbReference>
<organism evidence="3 4">
    <name type="scientific">Sphagnurus paluster</name>
    <dbReference type="NCBI Taxonomy" id="117069"/>
    <lineage>
        <taxon>Eukaryota</taxon>
        <taxon>Fungi</taxon>
        <taxon>Dikarya</taxon>
        <taxon>Basidiomycota</taxon>
        <taxon>Agaricomycotina</taxon>
        <taxon>Agaricomycetes</taxon>
        <taxon>Agaricomycetidae</taxon>
        <taxon>Agaricales</taxon>
        <taxon>Tricholomatineae</taxon>
        <taxon>Lyophyllaceae</taxon>
        <taxon>Sphagnurus</taxon>
    </lineage>
</organism>
<evidence type="ECO:0000256" key="2">
    <source>
        <dbReference type="SAM" id="MobiDB-lite"/>
    </source>
</evidence>
<sequence length="612" mass="67684">MQAILRLLAHETARADAAERELAKDNEAVITRVQSLKEAHMRTEAELARVTAELNLYKIQLDLAQQEIFRAQSLLDEVERSRVEVEERGIKDREKLRKLALQRAMDEAREEGRREGLRLGLERGRKELWVPYREDSIHEEEEEEEVATPPPPRQRAPATQSSVRSSRENARNQPKSTPVVQQPVEPVAPQVVDALPIVAPIPVVASTYLSRPPGVDVSPIPPPRIESPSPSLASRHSNYSVPPDGYIPTIGPDAHISLPPPHELSTPLELTIKEPASGAGPSSGNVQYDNRRGTENNVPRDARNERAFSSHPYRIAVNHQRAPPTQYEEWRVGRNGRETPALSTISHESSRISQYDIVGPPVTQAFTSGMDRGTDRGTQISPSNQPQEPHYHIHTTRLTPQRIVEDWRSANLDIFAPSPQPGIVRRIVPTFVDSTRSADDEIRSIYAKSRSPTDSSEGTVMDPVLLTPDHANRPTPLPNRRPSQLDSSLSAGRSPDPVIVDELPPGFVALSPIPGQMSLSPGDLSDQRNAEQFRGGYQIYAGTPVIPEKRIQISHEDPSTLGSSSGSSILFRPSTTESSNLTSIEPDPGKMYSQFNSSPAPLNRPFSIFSDD</sequence>
<accession>A0A9P7KP03</accession>
<name>A0A9P7KP03_9AGAR</name>
<feature type="region of interest" description="Disordered" evidence="2">
    <location>
        <begin position="443"/>
        <end position="496"/>
    </location>
</feature>